<organism evidence="2">
    <name type="scientific">uncultured Thermomicrobiales bacterium</name>
    <dbReference type="NCBI Taxonomy" id="1645740"/>
    <lineage>
        <taxon>Bacteria</taxon>
        <taxon>Pseudomonadati</taxon>
        <taxon>Thermomicrobiota</taxon>
        <taxon>Thermomicrobia</taxon>
        <taxon>Thermomicrobiales</taxon>
        <taxon>environmental samples</taxon>
    </lineage>
</organism>
<proteinExistence type="predicted"/>
<feature type="compositionally biased region" description="Basic and acidic residues" evidence="1">
    <location>
        <begin position="262"/>
        <end position="273"/>
    </location>
</feature>
<feature type="compositionally biased region" description="Basic and acidic residues" evidence="1">
    <location>
        <begin position="1"/>
        <end position="11"/>
    </location>
</feature>
<accession>A0A6J4U522</accession>
<evidence type="ECO:0000256" key="1">
    <source>
        <dbReference type="SAM" id="MobiDB-lite"/>
    </source>
</evidence>
<feature type="compositionally biased region" description="Basic residues" evidence="1">
    <location>
        <begin position="308"/>
        <end position="338"/>
    </location>
</feature>
<evidence type="ECO:0000313" key="2">
    <source>
        <dbReference type="EMBL" id="CAA9540984.1"/>
    </source>
</evidence>
<feature type="non-terminal residue" evidence="2">
    <location>
        <position position="338"/>
    </location>
</feature>
<feature type="region of interest" description="Disordered" evidence="1">
    <location>
        <begin position="1"/>
        <end position="116"/>
    </location>
</feature>
<dbReference type="AlphaFoldDB" id="A0A6J4U522"/>
<protein>
    <submittedName>
        <fullName evidence="2">GH39</fullName>
        <ecNumber evidence="2">3.2.1.37</ecNumber>
    </submittedName>
</protein>
<dbReference type="EC" id="3.2.1.37" evidence="2"/>
<name>A0A6J4U522_9BACT</name>
<keyword evidence="2" id="KW-0378">Hydrolase</keyword>
<sequence>DRSDQVLERAEQPVALGLPHGPRLGAVRRDDASRRARRARRRARGHAGAGRDVADRPELPPADGRARRARRGGRRRGARLPARLEPLAARPVARQGRRDRGGDVEAGVGHGGRRLDVRGRRGAGLRAPAHHRAAPRPGAARLLVQPARPAAGVGRDDAAQGERGELVLPALLHGAGASGRHPQACGRRLRPGVGHLPVVPLRGPALRDRRGVAPSARRHEAAHRDQLGRLAAARRARLVRPPDGGARGVRHDDHALLHAERARTAPRPHEPPARRAGVRRLRRDRGPSLRAGRPYGGRDVRLPGGIGRARRARARRAARRCAPGRRGRARGRRGGRAV</sequence>
<feature type="region of interest" description="Disordered" evidence="1">
    <location>
        <begin position="262"/>
        <end position="338"/>
    </location>
</feature>
<feature type="compositionally biased region" description="Low complexity" evidence="1">
    <location>
        <begin position="79"/>
        <end position="94"/>
    </location>
</feature>
<keyword evidence="2" id="KW-0326">Glycosidase</keyword>
<feature type="non-terminal residue" evidence="2">
    <location>
        <position position="1"/>
    </location>
</feature>
<feature type="compositionally biased region" description="Basic residues" evidence="1">
    <location>
        <begin position="67"/>
        <end position="78"/>
    </location>
</feature>
<feature type="compositionally biased region" description="Basic residues" evidence="1">
    <location>
        <begin position="35"/>
        <end position="45"/>
    </location>
</feature>
<gene>
    <name evidence="2" type="ORF">AVDCRST_MAG88-11</name>
</gene>
<dbReference type="GO" id="GO:0009044">
    <property type="term" value="F:xylan 1,4-beta-xylosidase activity"/>
    <property type="evidence" value="ECO:0007669"/>
    <property type="project" value="UniProtKB-EC"/>
</dbReference>
<reference evidence="2" key="1">
    <citation type="submission" date="2020-02" db="EMBL/GenBank/DDBJ databases">
        <authorList>
            <person name="Meier V. D."/>
        </authorList>
    </citation>
    <scope>NUCLEOTIDE SEQUENCE</scope>
    <source>
        <strain evidence="2">AVDCRST_MAG88</strain>
    </source>
</reference>
<dbReference type="EMBL" id="CADCWM010000004">
    <property type="protein sequence ID" value="CAA9540984.1"/>
    <property type="molecule type" value="Genomic_DNA"/>
</dbReference>